<name>A0A151TA57_CAJCA</name>
<organism evidence="1 2">
    <name type="scientific">Cajanus cajan</name>
    <name type="common">Pigeon pea</name>
    <name type="synonym">Cajanus indicus</name>
    <dbReference type="NCBI Taxonomy" id="3821"/>
    <lineage>
        <taxon>Eukaryota</taxon>
        <taxon>Viridiplantae</taxon>
        <taxon>Streptophyta</taxon>
        <taxon>Embryophyta</taxon>
        <taxon>Tracheophyta</taxon>
        <taxon>Spermatophyta</taxon>
        <taxon>Magnoliopsida</taxon>
        <taxon>eudicotyledons</taxon>
        <taxon>Gunneridae</taxon>
        <taxon>Pentapetalae</taxon>
        <taxon>rosids</taxon>
        <taxon>fabids</taxon>
        <taxon>Fabales</taxon>
        <taxon>Fabaceae</taxon>
        <taxon>Papilionoideae</taxon>
        <taxon>50 kb inversion clade</taxon>
        <taxon>NPAAA clade</taxon>
        <taxon>indigoferoid/millettioid clade</taxon>
        <taxon>Phaseoleae</taxon>
        <taxon>Cajanus</taxon>
    </lineage>
</organism>
<gene>
    <name evidence="1" type="ORF">KK1_018503</name>
</gene>
<dbReference type="AlphaFoldDB" id="A0A151TA57"/>
<sequence length="71" mass="8095">MNVDGLGIRDVRVANTSLLGKLTWDIMHSAHKPWVQVISNTCLQNSSILCMPKPKNTSYVWNNVLRPRMPF</sequence>
<dbReference type="Proteomes" id="UP000075243">
    <property type="component" value="Chromosome 7"/>
</dbReference>
<protein>
    <submittedName>
        <fullName evidence="1">Uncharacterized protein</fullName>
    </submittedName>
</protein>
<evidence type="ECO:0000313" key="1">
    <source>
        <dbReference type="EMBL" id="KYP63916.1"/>
    </source>
</evidence>
<evidence type="ECO:0000313" key="2">
    <source>
        <dbReference type="Proteomes" id="UP000075243"/>
    </source>
</evidence>
<dbReference type="Gramene" id="C.cajan_17972.t">
    <property type="protein sequence ID" value="C.cajan_17972.t.cds1"/>
    <property type="gene ID" value="C.cajan_17972"/>
</dbReference>
<reference evidence="1 2" key="1">
    <citation type="journal article" date="2012" name="Nat. Biotechnol.">
        <title>Draft genome sequence of pigeonpea (Cajanus cajan), an orphan legume crop of resource-poor farmers.</title>
        <authorList>
            <person name="Varshney R.K."/>
            <person name="Chen W."/>
            <person name="Li Y."/>
            <person name="Bharti A.K."/>
            <person name="Saxena R.K."/>
            <person name="Schlueter J.A."/>
            <person name="Donoghue M.T."/>
            <person name="Azam S."/>
            <person name="Fan G."/>
            <person name="Whaley A.M."/>
            <person name="Farmer A.D."/>
            <person name="Sheridan J."/>
            <person name="Iwata A."/>
            <person name="Tuteja R."/>
            <person name="Penmetsa R.V."/>
            <person name="Wu W."/>
            <person name="Upadhyaya H.D."/>
            <person name="Yang S.P."/>
            <person name="Shah T."/>
            <person name="Saxena K.B."/>
            <person name="Michael T."/>
            <person name="McCombie W.R."/>
            <person name="Yang B."/>
            <person name="Zhang G."/>
            <person name="Yang H."/>
            <person name="Wang J."/>
            <person name="Spillane C."/>
            <person name="Cook D.R."/>
            <person name="May G.D."/>
            <person name="Xu X."/>
            <person name="Jackson S.A."/>
        </authorList>
    </citation>
    <scope>NUCLEOTIDE SEQUENCE [LARGE SCALE GENOMIC DNA]</scope>
    <source>
        <strain evidence="2">cv. Asha</strain>
    </source>
</reference>
<proteinExistence type="predicted"/>
<dbReference type="EMBL" id="CM003609">
    <property type="protein sequence ID" value="KYP63916.1"/>
    <property type="molecule type" value="Genomic_DNA"/>
</dbReference>
<accession>A0A151TA57</accession>
<keyword evidence="2" id="KW-1185">Reference proteome</keyword>